<reference evidence="6" key="1">
    <citation type="submission" date="2016-10" db="EMBL/GenBank/DDBJ databases">
        <authorList>
            <person name="Varghese N."/>
            <person name="Submissions S."/>
        </authorList>
    </citation>
    <scope>NUCLEOTIDE SEQUENCE [LARGE SCALE GENOMIC DNA]</scope>
    <source>
        <strain evidence="6">DSM 217</strain>
    </source>
</reference>
<keyword evidence="4" id="KW-0012">Acyltransferase</keyword>
<evidence type="ECO:0000256" key="1">
    <source>
        <dbReference type="ARBA" id="ARBA00009342"/>
    </source>
</evidence>
<evidence type="ECO:0000313" key="6">
    <source>
        <dbReference type="Proteomes" id="UP000198816"/>
    </source>
</evidence>
<dbReference type="Proteomes" id="UP000198816">
    <property type="component" value="Unassembled WGS sequence"/>
</dbReference>
<dbReference type="RefSeq" id="WP_093038649.1">
    <property type="nucleotide sequence ID" value="NZ_FNNZ01000063.1"/>
</dbReference>
<protein>
    <submittedName>
        <fullName evidence="5">Acetyltransferase (GNAT) family protein</fullName>
    </submittedName>
</protein>
<comment type="similarity">
    <text evidence="1">Belongs to the acetyltransferase family. GNAT subfamily.</text>
</comment>
<evidence type="ECO:0000256" key="2">
    <source>
        <dbReference type="ARBA" id="ARBA00022649"/>
    </source>
</evidence>
<dbReference type="InterPro" id="IPR016181">
    <property type="entry name" value="Acyl_CoA_acyltransferase"/>
</dbReference>
<dbReference type="PANTHER" id="PTHR36449">
    <property type="entry name" value="ACETYLTRANSFERASE-RELATED"/>
    <property type="match status" value="1"/>
</dbReference>
<organism evidence="5 6">
    <name type="scientific">Thiocapsa roseopersicina</name>
    <dbReference type="NCBI Taxonomy" id="1058"/>
    <lineage>
        <taxon>Bacteria</taxon>
        <taxon>Pseudomonadati</taxon>
        <taxon>Pseudomonadota</taxon>
        <taxon>Gammaproteobacteria</taxon>
        <taxon>Chromatiales</taxon>
        <taxon>Chromatiaceae</taxon>
        <taxon>Thiocapsa</taxon>
    </lineage>
</organism>
<dbReference type="GO" id="GO:0016746">
    <property type="term" value="F:acyltransferase activity"/>
    <property type="evidence" value="ECO:0007669"/>
    <property type="project" value="UniProtKB-KW"/>
</dbReference>
<name>A0A1H3DXG7_THIRO</name>
<proteinExistence type="inferred from homology"/>
<keyword evidence="2" id="KW-1277">Toxin-antitoxin system</keyword>
<dbReference type="AlphaFoldDB" id="A0A1H3DXG7"/>
<sequence length="174" mass="19799">MNAVRFPDGYRLEPLRKRHPRAVFRCGQAQVDDWLATKALQNQDKRLSATKALIAGPGDIAGFYTLATAQVDFSDLPPELIRHLPRRDLPVAVLAWLGVDVGHRGLGLGHRLLAQALLDCHLASRIFPVVAVILDCIDEPAKAFYRRWDFRELPGYRQRLYLSWKQLDAMMQDQ</sequence>
<keyword evidence="6" id="KW-1185">Reference proteome</keyword>
<evidence type="ECO:0000256" key="4">
    <source>
        <dbReference type="ARBA" id="ARBA00023315"/>
    </source>
</evidence>
<dbReference type="PANTHER" id="PTHR36449:SF1">
    <property type="entry name" value="ACETYLTRANSFERASE"/>
    <property type="match status" value="1"/>
</dbReference>
<dbReference type="SUPFAM" id="SSF55729">
    <property type="entry name" value="Acyl-CoA N-acyltransferases (Nat)"/>
    <property type="match status" value="1"/>
</dbReference>
<dbReference type="Gene3D" id="3.40.630.30">
    <property type="match status" value="1"/>
</dbReference>
<dbReference type="EMBL" id="FNNZ01000063">
    <property type="protein sequence ID" value="SDX70384.1"/>
    <property type="molecule type" value="Genomic_DNA"/>
</dbReference>
<evidence type="ECO:0000256" key="3">
    <source>
        <dbReference type="ARBA" id="ARBA00022679"/>
    </source>
</evidence>
<accession>A0A1H3DXG7</accession>
<dbReference type="STRING" id="1058.SAMN05421783_1635"/>
<evidence type="ECO:0000313" key="5">
    <source>
        <dbReference type="EMBL" id="SDX70384.1"/>
    </source>
</evidence>
<gene>
    <name evidence="5" type="ORF">SAMN05421783_1635</name>
</gene>
<keyword evidence="3 5" id="KW-0808">Transferase</keyword>
<dbReference type="OrthoDB" id="9799147at2"/>